<comment type="caution">
    <text evidence="1">The sequence shown here is derived from an EMBL/GenBank/DDBJ whole genome shotgun (WGS) entry which is preliminary data.</text>
</comment>
<organism evidence="1 2">
    <name type="scientific">Nemorincola caseinilytica</name>
    <dbReference type="NCBI Taxonomy" id="2054315"/>
    <lineage>
        <taxon>Bacteria</taxon>
        <taxon>Pseudomonadati</taxon>
        <taxon>Bacteroidota</taxon>
        <taxon>Chitinophagia</taxon>
        <taxon>Chitinophagales</taxon>
        <taxon>Chitinophagaceae</taxon>
        <taxon>Nemorincola</taxon>
    </lineage>
</organism>
<sequence length="153" mass="17604">MCVGAAVPSLTQIRELYYRANENKKAADRFYTTMQAVDDREQPLLTCYKGMAAIMRVKYGIEPFSRLAGFQKGKGLVEQAVGQAPANVEVRFLRFCVQSQVPRILMYSSDMAADRTFILQAYPQLADNDLRKRIKEYMLRYGDLTPNEKRYLQ</sequence>
<name>A0ABP8NNG7_9BACT</name>
<proteinExistence type="predicted"/>
<reference evidence="2" key="1">
    <citation type="journal article" date="2019" name="Int. J. Syst. Evol. Microbiol.">
        <title>The Global Catalogue of Microorganisms (GCM) 10K type strain sequencing project: providing services to taxonomists for standard genome sequencing and annotation.</title>
        <authorList>
            <consortium name="The Broad Institute Genomics Platform"/>
            <consortium name="The Broad Institute Genome Sequencing Center for Infectious Disease"/>
            <person name="Wu L."/>
            <person name="Ma J."/>
        </authorList>
    </citation>
    <scope>NUCLEOTIDE SEQUENCE [LARGE SCALE GENOMIC DNA]</scope>
    <source>
        <strain evidence="2">JCM 32105</strain>
    </source>
</reference>
<gene>
    <name evidence="1" type="ORF">GCM10023093_30960</name>
</gene>
<accession>A0ABP8NNG7</accession>
<evidence type="ECO:0000313" key="2">
    <source>
        <dbReference type="Proteomes" id="UP001500067"/>
    </source>
</evidence>
<evidence type="ECO:0000313" key="1">
    <source>
        <dbReference type="EMBL" id="GAA4470181.1"/>
    </source>
</evidence>
<dbReference type="Proteomes" id="UP001500067">
    <property type="component" value="Unassembled WGS sequence"/>
</dbReference>
<dbReference type="EMBL" id="BAABFA010000024">
    <property type="protein sequence ID" value="GAA4470181.1"/>
    <property type="molecule type" value="Genomic_DNA"/>
</dbReference>
<protein>
    <submittedName>
        <fullName evidence="1">Uncharacterized protein</fullName>
    </submittedName>
</protein>
<keyword evidence="2" id="KW-1185">Reference proteome</keyword>